<evidence type="ECO:0000313" key="1">
    <source>
        <dbReference type="EMBL" id="CAB3977750.1"/>
    </source>
</evidence>
<accession>A0A6S7FSY1</accession>
<reference evidence="1" key="1">
    <citation type="submission" date="2020-04" db="EMBL/GenBank/DDBJ databases">
        <authorList>
            <person name="Alioto T."/>
            <person name="Alioto T."/>
            <person name="Gomez Garrido J."/>
        </authorList>
    </citation>
    <scope>NUCLEOTIDE SEQUENCE</scope>
    <source>
        <strain evidence="1">A484AB</strain>
    </source>
</reference>
<name>A0A6S7FSY1_PARCT</name>
<comment type="caution">
    <text evidence="1">The sequence shown here is derived from an EMBL/GenBank/DDBJ whole genome shotgun (WGS) entry which is preliminary data.</text>
</comment>
<dbReference type="Pfam" id="PF20231">
    <property type="entry name" value="DUF6589"/>
    <property type="match status" value="1"/>
</dbReference>
<dbReference type="EMBL" id="CACRXK020000068">
    <property type="protein sequence ID" value="CAB3977750.1"/>
    <property type="molecule type" value="Genomic_DNA"/>
</dbReference>
<organism evidence="1 2">
    <name type="scientific">Paramuricea clavata</name>
    <name type="common">Red gorgonian</name>
    <name type="synonym">Violescent sea-whip</name>
    <dbReference type="NCBI Taxonomy" id="317549"/>
    <lineage>
        <taxon>Eukaryota</taxon>
        <taxon>Metazoa</taxon>
        <taxon>Cnidaria</taxon>
        <taxon>Anthozoa</taxon>
        <taxon>Octocorallia</taxon>
        <taxon>Malacalcyonacea</taxon>
        <taxon>Plexauridae</taxon>
        <taxon>Paramuricea</taxon>
    </lineage>
</organism>
<dbReference type="PROSITE" id="PS50157">
    <property type="entry name" value="ZINC_FINGER_C2H2_2"/>
    <property type="match status" value="1"/>
</dbReference>
<dbReference type="InterPro" id="IPR046496">
    <property type="entry name" value="DUF6589"/>
</dbReference>
<dbReference type="OrthoDB" id="5988638at2759"/>
<sequence>MACVSGTCNAINSEMKVKEINAIALASAVAARCRNQKMSAVAYRISSLLIHSGTKYNDIRRLNKLSVCMSPEMIIEMERKMGESCERKVLVWKKEIENNRKAMLLLGETKEKQVRVPNEDDMEVESTVCFSKETVSDYTTFATDTYNHCKEVLKAVANSDCTINDDHLVEAINFLSCKKLPLYKLVGDNIDINIQAKIQSQTHTNRSIHWTQQYAIRNRINKPSFDTKSPQIPLKDIDLIQLLPDKKVQQNLKMRWASLCSLGISFSNSNVASEIAQLLQVNQKKYIPNCTISDEKIILETVPLHGDQLFEERARNTKWTYQDGDNAWDRIDGISTEFADWHAKLNLFMVEFDTFTNHSSVSEIGTSRASMNRSNKTNASKGVENHYNEYKDFHRCEVEAHICASFMKIHEVTCHNVIFSKYEASDGERDDFGFYHCRSSCGFVFSSKTTRNRHETNNHGQTYTDDQVLKPHQMTNQEGCEDHTYNYHRSKLTFGLILFDYHDAIKEGDGERLFEIYKVCLLLFKANKKSKYAYAVFLYLVKIVAILSKKEAHSLKWNRFFNKHGTKAGNIPLDLRMEQLNKIVKTMWRSLEANLNETSAARLANTVDEMERILNSVDNDCGIQSAVGYRTQGNQFAAVQQITKDLLTIGAFTYQEGRQGHPSFPKFPHSLLGSLNFKDLRLWMLELIKTWEPLYDLNKT</sequence>
<proteinExistence type="predicted"/>
<dbReference type="Proteomes" id="UP001152795">
    <property type="component" value="Unassembled WGS sequence"/>
</dbReference>
<keyword evidence="2" id="KW-1185">Reference proteome</keyword>
<dbReference type="InterPro" id="IPR013087">
    <property type="entry name" value="Znf_C2H2_type"/>
</dbReference>
<evidence type="ECO:0000313" key="2">
    <source>
        <dbReference type="Proteomes" id="UP001152795"/>
    </source>
</evidence>
<dbReference type="PROSITE" id="PS00028">
    <property type="entry name" value="ZINC_FINGER_C2H2_1"/>
    <property type="match status" value="1"/>
</dbReference>
<dbReference type="AlphaFoldDB" id="A0A6S7FSY1"/>
<protein>
    <submittedName>
        <fullName evidence="1">Uncharacterized protein</fullName>
    </submittedName>
</protein>
<gene>
    <name evidence="1" type="ORF">PACLA_8A020695</name>
</gene>